<dbReference type="EMBL" id="KV745037">
    <property type="protein sequence ID" value="OCK78849.1"/>
    <property type="molecule type" value="Genomic_DNA"/>
</dbReference>
<evidence type="ECO:0000313" key="1">
    <source>
        <dbReference type="EMBL" id="OCK78849.1"/>
    </source>
</evidence>
<evidence type="ECO:0000313" key="2">
    <source>
        <dbReference type="Proteomes" id="UP000250266"/>
    </source>
</evidence>
<protein>
    <submittedName>
        <fullName evidence="1">Uncharacterized protein</fullName>
    </submittedName>
</protein>
<reference evidence="1 2" key="1">
    <citation type="journal article" date="2016" name="Nat. Commun.">
        <title>Ectomycorrhizal ecology is imprinted in the genome of the dominant symbiotic fungus Cenococcum geophilum.</title>
        <authorList>
            <consortium name="DOE Joint Genome Institute"/>
            <person name="Peter M."/>
            <person name="Kohler A."/>
            <person name="Ohm R.A."/>
            <person name="Kuo A."/>
            <person name="Krutzmann J."/>
            <person name="Morin E."/>
            <person name="Arend M."/>
            <person name="Barry K.W."/>
            <person name="Binder M."/>
            <person name="Choi C."/>
            <person name="Clum A."/>
            <person name="Copeland A."/>
            <person name="Grisel N."/>
            <person name="Haridas S."/>
            <person name="Kipfer T."/>
            <person name="LaButti K."/>
            <person name="Lindquist E."/>
            <person name="Lipzen A."/>
            <person name="Maire R."/>
            <person name="Meier B."/>
            <person name="Mihaltcheva S."/>
            <person name="Molinier V."/>
            <person name="Murat C."/>
            <person name="Poggeler S."/>
            <person name="Quandt C.A."/>
            <person name="Sperisen C."/>
            <person name="Tritt A."/>
            <person name="Tisserant E."/>
            <person name="Crous P.W."/>
            <person name="Henrissat B."/>
            <person name="Nehls U."/>
            <person name="Egli S."/>
            <person name="Spatafora J.W."/>
            <person name="Grigoriev I.V."/>
            <person name="Martin F.M."/>
        </authorList>
    </citation>
    <scope>NUCLEOTIDE SEQUENCE [LARGE SCALE GENOMIC DNA]</scope>
    <source>
        <strain evidence="1 2">CBS 459.81</strain>
    </source>
</reference>
<accession>A0A8E2E7X2</accession>
<proteinExistence type="predicted"/>
<name>A0A8E2E7X2_9PEZI</name>
<organism evidence="1 2">
    <name type="scientific">Lepidopterella palustris CBS 459.81</name>
    <dbReference type="NCBI Taxonomy" id="1314670"/>
    <lineage>
        <taxon>Eukaryota</taxon>
        <taxon>Fungi</taxon>
        <taxon>Dikarya</taxon>
        <taxon>Ascomycota</taxon>
        <taxon>Pezizomycotina</taxon>
        <taxon>Dothideomycetes</taxon>
        <taxon>Pleosporomycetidae</taxon>
        <taxon>Mytilinidiales</taxon>
        <taxon>Argynnaceae</taxon>
        <taxon>Lepidopterella</taxon>
    </lineage>
</organism>
<dbReference type="Proteomes" id="UP000250266">
    <property type="component" value="Unassembled WGS sequence"/>
</dbReference>
<gene>
    <name evidence="1" type="ORF">K432DRAFT_83643</name>
</gene>
<sequence length="114" mass="13188">MDPPYIHSLHSLPTFTPSIHSLHSLPTFTPYIHSLSNRRLLVPRRSLITPSFDSYDSLALIRLFFPEHIMDKIVEWTSAYAEVYSHNLIFAQVPSQLPRIRSIESLLLRGDTCR</sequence>
<keyword evidence="2" id="KW-1185">Reference proteome</keyword>
<dbReference type="AlphaFoldDB" id="A0A8E2E7X2"/>